<evidence type="ECO:0000256" key="2">
    <source>
        <dbReference type="SAM" id="Phobius"/>
    </source>
</evidence>
<dbReference type="RefSeq" id="WP_067941656.1">
    <property type="nucleotide sequence ID" value="NZ_CAUHMM010000042.1"/>
</dbReference>
<dbReference type="PROSITE" id="PS50234">
    <property type="entry name" value="VWFA"/>
    <property type="match status" value="1"/>
</dbReference>
<dbReference type="AlphaFoldDB" id="A0A109W2I4"/>
<organism evidence="4 5">
    <name type="scientific">Actinomyces radicidentis</name>
    <dbReference type="NCBI Taxonomy" id="111015"/>
    <lineage>
        <taxon>Bacteria</taxon>
        <taxon>Bacillati</taxon>
        <taxon>Actinomycetota</taxon>
        <taxon>Actinomycetes</taxon>
        <taxon>Actinomycetales</taxon>
        <taxon>Actinomycetaceae</taxon>
        <taxon>Actinomyces</taxon>
    </lineage>
</organism>
<keyword evidence="5" id="KW-1185">Reference proteome</keyword>
<keyword evidence="2" id="KW-0812">Transmembrane</keyword>
<sequence length="360" mass="37903">MTLEPLFGWVLTVLFALAAAGLLWWARRAAFAPTADAGARASWWRRVALAAVVLLVLAGPSVPVTESVAVSSLEIYLVVDRTGSMAAEDWDGGSGTRLDGVRADLTAIKDAHPDARYSIIALDSTAKTELPLTSDVDAVTAWINALRQETTDRSGGSSLERALPLLAQTLSASQESAPEDARVVYVLSDGEATDDGAAATEAAEAGVTWKQVGAMVDGGSVLGYGTDEGGRMRESDGSGATDAPYIQDPTTGKDAVSVPDTKELKMVADDLGVSYYQRTGGSDDVPTKDFTTLHVDAGLTDGRERKSYRRYLTWPLGLVAAAILGWEAIALARTDRQLRRLARGTTAATTTGRTSAGGPR</sequence>
<evidence type="ECO:0000256" key="1">
    <source>
        <dbReference type="SAM" id="MobiDB-lite"/>
    </source>
</evidence>
<feature type="transmembrane region" description="Helical" evidence="2">
    <location>
        <begin position="47"/>
        <end position="64"/>
    </location>
</feature>
<dbReference type="Proteomes" id="UP000065220">
    <property type="component" value="Chromosome"/>
</dbReference>
<dbReference type="STRING" id="111015.AXF14_05975"/>
<dbReference type="CDD" id="cd00198">
    <property type="entry name" value="vWFA"/>
    <property type="match status" value="1"/>
</dbReference>
<reference evidence="5" key="1">
    <citation type="submission" date="2016-02" db="EMBL/GenBank/DDBJ databases">
        <authorList>
            <person name="Holder M.E."/>
            <person name="Ajami N.J."/>
            <person name="Petrosino J.F."/>
        </authorList>
    </citation>
    <scope>NUCLEOTIDE SEQUENCE [LARGE SCALE GENOMIC DNA]</scope>
    <source>
        <strain evidence="5">CCUG 36733</strain>
    </source>
</reference>
<dbReference type="EMBL" id="CP014228">
    <property type="protein sequence ID" value="AMD87216.1"/>
    <property type="molecule type" value="Genomic_DNA"/>
</dbReference>
<dbReference type="InterPro" id="IPR002035">
    <property type="entry name" value="VWF_A"/>
</dbReference>
<protein>
    <recommendedName>
        <fullName evidence="3">VWFA domain-containing protein</fullName>
    </recommendedName>
</protein>
<proteinExistence type="predicted"/>
<evidence type="ECO:0000313" key="4">
    <source>
        <dbReference type="EMBL" id="AMD87216.1"/>
    </source>
</evidence>
<gene>
    <name evidence="4" type="ORF">AXF14_05975</name>
</gene>
<dbReference type="KEGG" id="ard:AXF14_05975"/>
<dbReference type="Pfam" id="PF13519">
    <property type="entry name" value="VWA_2"/>
    <property type="match status" value="1"/>
</dbReference>
<dbReference type="SUPFAM" id="SSF53300">
    <property type="entry name" value="vWA-like"/>
    <property type="match status" value="1"/>
</dbReference>
<keyword evidence="2" id="KW-0472">Membrane</keyword>
<dbReference type="InterPro" id="IPR036465">
    <property type="entry name" value="vWFA_dom_sf"/>
</dbReference>
<evidence type="ECO:0000259" key="3">
    <source>
        <dbReference type="PROSITE" id="PS50234"/>
    </source>
</evidence>
<evidence type="ECO:0000313" key="5">
    <source>
        <dbReference type="Proteomes" id="UP000065220"/>
    </source>
</evidence>
<feature type="region of interest" description="Disordered" evidence="1">
    <location>
        <begin position="230"/>
        <end position="256"/>
    </location>
</feature>
<feature type="transmembrane region" description="Helical" evidence="2">
    <location>
        <begin position="311"/>
        <end position="332"/>
    </location>
</feature>
<dbReference type="OrthoDB" id="9814325at2"/>
<dbReference type="Gene3D" id="3.40.50.410">
    <property type="entry name" value="von Willebrand factor, type A domain"/>
    <property type="match status" value="1"/>
</dbReference>
<name>A0A109W2I4_ACTRD</name>
<feature type="transmembrane region" description="Helical" evidence="2">
    <location>
        <begin position="6"/>
        <end position="26"/>
    </location>
</feature>
<keyword evidence="2" id="KW-1133">Transmembrane helix</keyword>
<accession>A0A109W2I4</accession>
<dbReference type="SMART" id="SM00327">
    <property type="entry name" value="VWA"/>
    <property type="match status" value="1"/>
</dbReference>
<feature type="domain" description="VWFA" evidence="3">
    <location>
        <begin position="74"/>
        <end position="271"/>
    </location>
</feature>